<evidence type="ECO:0000313" key="1">
    <source>
        <dbReference type="EMBL" id="GFS18858.1"/>
    </source>
</evidence>
<comment type="caution">
    <text evidence="1">The sequence shown here is derived from an EMBL/GenBank/DDBJ whole genome shotgun (WGS) entry which is preliminary data.</text>
</comment>
<reference evidence="1 2" key="1">
    <citation type="journal article" date="2021" name="Elife">
        <title>Chloroplast acquisition without the gene transfer in kleptoplastic sea slugs, Plakobranchus ocellatus.</title>
        <authorList>
            <person name="Maeda T."/>
            <person name="Takahashi S."/>
            <person name="Yoshida T."/>
            <person name="Shimamura S."/>
            <person name="Takaki Y."/>
            <person name="Nagai Y."/>
            <person name="Toyoda A."/>
            <person name="Suzuki Y."/>
            <person name="Arimoto A."/>
            <person name="Ishii H."/>
            <person name="Satoh N."/>
            <person name="Nishiyama T."/>
            <person name="Hasebe M."/>
            <person name="Maruyama T."/>
            <person name="Minagawa J."/>
            <person name="Obokata J."/>
            <person name="Shigenobu S."/>
        </authorList>
    </citation>
    <scope>NUCLEOTIDE SEQUENCE [LARGE SCALE GENOMIC DNA]</scope>
</reference>
<proteinExistence type="predicted"/>
<dbReference type="Proteomes" id="UP000762676">
    <property type="component" value="Unassembled WGS sequence"/>
</dbReference>
<accession>A0AAV4J7S3</accession>
<sequence>MRPLFRVFLLETAFAILYMFGNRLMDLAFVLASIYIGPSMLFTRLENGDRASQTGAHEVDTHVEKVVVSLRPYYVFIFLLYSRQLRDVLLDRLQWIIAHCSCALVSLSRMKVLIPIQMSTLAFLNVLSGRFRYGTSGFLNLLYVSDG</sequence>
<dbReference type="AlphaFoldDB" id="A0AAV4J7S3"/>
<dbReference type="EMBL" id="BMAT01013721">
    <property type="protein sequence ID" value="GFS18858.1"/>
    <property type="molecule type" value="Genomic_DNA"/>
</dbReference>
<name>A0AAV4J7S3_9GAST</name>
<gene>
    <name evidence="1" type="ORF">ElyMa_006858400</name>
</gene>
<evidence type="ECO:0008006" key="3">
    <source>
        <dbReference type="Google" id="ProtNLM"/>
    </source>
</evidence>
<evidence type="ECO:0000313" key="2">
    <source>
        <dbReference type="Proteomes" id="UP000762676"/>
    </source>
</evidence>
<protein>
    <recommendedName>
        <fullName evidence="3">ABC transmembrane type-1 domain-containing protein</fullName>
    </recommendedName>
</protein>
<organism evidence="1 2">
    <name type="scientific">Elysia marginata</name>
    <dbReference type="NCBI Taxonomy" id="1093978"/>
    <lineage>
        <taxon>Eukaryota</taxon>
        <taxon>Metazoa</taxon>
        <taxon>Spiralia</taxon>
        <taxon>Lophotrochozoa</taxon>
        <taxon>Mollusca</taxon>
        <taxon>Gastropoda</taxon>
        <taxon>Heterobranchia</taxon>
        <taxon>Euthyneura</taxon>
        <taxon>Panpulmonata</taxon>
        <taxon>Sacoglossa</taxon>
        <taxon>Placobranchoidea</taxon>
        <taxon>Plakobranchidae</taxon>
        <taxon>Elysia</taxon>
    </lineage>
</organism>
<keyword evidence="2" id="KW-1185">Reference proteome</keyword>